<evidence type="ECO:0000313" key="4">
    <source>
        <dbReference type="Proteomes" id="UP000468735"/>
    </source>
</evidence>
<dbReference type="Pfam" id="PF00903">
    <property type="entry name" value="Glyoxalase"/>
    <property type="match status" value="1"/>
</dbReference>
<dbReference type="Proteomes" id="UP000468735">
    <property type="component" value="Unassembled WGS sequence"/>
</dbReference>
<dbReference type="PANTHER" id="PTHR43279:SF1">
    <property type="entry name" value="CATECHOL-2,3-DIOXYGENASE"/>
    <property type="match status" value="1"/>
</dbReference>
<proteinExistence type="predicted"/>
<dbReference type="InterPro" id="IPR018146">
    <property type="entry name" value="Glyoxalase_1_CS"/>
</dbReference>
<evidence type="ECO:0000259" key="2">
    <source>
        <dbReference type="PROSITE" id="PS51819"/>
    </source>
</evidence>
<dbReference type="AlphaFoldDB" id="A0A6H9YAC7"/>
<gene>
    <name evidence="3" type="ORF">F8566_39450</name>
</gene>
<evidence type="ECO:0000313" key="3">
    <source>
        <dbReference type="EMBL" id="KAB2342141.1"/>
    </source>
</evidence>
<dbReference type="EMBL" id="WBMT01000023">
    <property type="protein sequence ID" value="KAB2342141.1"/>
    <property type="molecule type" value="Genomic_DNA"/>
</dbReference>
<name>A0A6H9YAC7_9ACTN</name>
<dbReference type="PANTHER" id="PTHR43279">
    <property type="entry name" value="CATECHOL-2,3-DIOXYGENASE"/>
    <property type="match status" value="1"/>
</dbReference>
<dbReference type="RefSeq" id="WP_151567566.1">
    <property type="nucleotide sequence ID" value="NZ_WBMT01000023.1"/>
</dbReference>
<accession>A0A6H9YAC7</accession>
<feature type="domain" description="VOC" evidence="2">
    <location>
        <begin position="5"/>
        <end position="129"/>
    </location>
</feature>
<sequence>MTTLTTGHVGLNVTDLGRSGDFYRRVLGLETLGESADAERRYAFLGLDGKLLITLWQQSDGRFATALPGLHHLAFQVPDIEDVRRAEATLRELGATLVHDGVVAHSEGAQSGGVFFEDPDGIRLEIYAPTGAGDSPAPARSAPTCGFF</sequence>
<comment type="caution">
    <text evidence="3">The sequence shown here is derived from an EMBL/GenBank/DDBJ whole genome shotgun (WGS) entry which is preliminary data.</text>
</comment>
<protein>
    <submittedName>
        <fullName evidence="3">VOC family protein</fullName>
    </submittedName>
</protein>
<keyword evidence="4" id="KW-1185">Reference proteome</keyword>
<dbReference type="SUPFAM" id="SSF54593">
    <property type="entry name" value="Glyoxalase/Bleomycin resistance protein/Dihydroxybiphenyl dioxygenase"/>
    <property type="match status" value="1"/>
</dbReference>
<dbReference type="OrthoDB" id="115162at2"/>
<evidence type="ECO:0000256" key="1">
    <source>
        <dbReference type="ARBA" id="ARBA00022723"/>
    </source>
</evidence>
<dbReference type="InterPro" id="IPR037523">
    <property type="entry name" value="VOC_core"/>
</dbReference>
<dbReference type="InterPro" id="IPR029068">
    <property type="entry name" value="Glyas_Bleomycin-R_OHBP_Dase"/>
</dbReference>
<dbReference type="InterPro" id="IPR004360">
    <property type="entry name" value="Glyas_Fos-R_dOase_dom"/>
</dbReference>
<dbReference type="GO" id="GO:0046872">
    <property type="term" value="F:metal ion binding"/>
    <property type="evidence" value="ECO:0007669"/>
    <property type="project" value="UniProtKB-KW"/>
</dbReference>
<dbReference type="Gene3D" id="3.10.180.10">
    <property type="entry name" value="2,3-Dihydroxybiphenyl 1,2-Dioxygenase, domain 1"/>
    <property type="match status" value="1"/>
</dbReference>
<dbReference type="PROSITE" id="PS51819">
    <property type="entry name" value="VOC"/>
    <property type="match status" value="1"/>
</dbReference>
<keyword evidence="1" id="KW-0479">Metal-binding</keyword>
<dbReference type="GO" id="GO:0004462">
    <property type="term" value="F:lactoylglutathione lyase activity"/>
    <property type="evidence" value="ECO:0007669"/>
    <property type="project" value="InterPro"/>
</dbReference>
<dbReference type="PROSITE" id="PS00934">
    <property type="entry name" value="GLYOXALASE_I_1"/>
    <property type="match status" value="1"/>
</dbReference>
<organism evidence="3 4">
    <name type="scientific">Actinomadura rudentiformis</name>
    <dbReference type="NCBI Taxonomy" id="359158"/>
    <lineage>
        <taxon>Bacteria</taxon>
        <taxon>Bacillati</taxon>
        <taxon>Actinomycetota</taxon>
        <taxon>Actinomycetes</taxon>
        <taxon>Streptosporangiales</taxon>
        <taxon>Thermomonosporaceae</taxon>
        <taxon>Actinomadura</taxon>
    </lineage>
</organism>
<reference evidence="3 4" key="1">
    <citation type="submission" date="2019-09" db="EMBL/GenBank/DDBJ databases">
        <title>Actinomadura physcomitrii sp. nov., a novel actinomycete isolated from moss [Physcomitrium sphaericum (Ludw) Fuernr].</title>
        <authorList>
            <person name="Zhuang X."/>
            <person name="Liu C."/>
        </authorList>
    </citation>
    <scope>NUCLEOTIDE SEQUENCE [LARGE SCALE GENOMIC DNA]</scope>
    <source>
        <strain evidence="3 4">HMC1</strain>
    </source>
</reference>